<name>A0A4S4BF46_9BACL</name>
<evidence type="ECO:0000259" key="3">
    <source>
        <dbReference type="Pfam" id="PF00890"/>
    </source>
</evidence>
<dbReference type="SUPFAM" id="SSF51905">
    <property type="entry name" value="FAD/NAD(P)-binding domain"/>
    <property type="match status" value="1"/>
</dbReference>
<dbReference type="PANTHER" id="PTHR43106">
    <property type="entry name" value="DEHYDROGENASE-RELATED"/>
    <property type="match status" value="1"/>
</dbReference>
<keyword evidence="5" id="KW-1185">Reference proteome</keyword>
<proteinExistence type="predicted"/>
<dbReference type="AlphaFoldDB" id="A0A4S4BF46"/>
<evidence type="ECO:0000313" key="4">
    <source>
        <dbReference type="EMBL" id="THF72883.1"/>
    </source>
</evidence>
<accession>A0A4S4BF46</accession>
<protein>
    <submittedName>
        <fullName evidence="4">FAD-binding protein</fullName>
    </submittedName>
</protein>
<organism evidence="4 5">
    <name type="scientific">Cohnella fermenti</name>
    <dbReference type="NCBI Taxonomy" id="2565925"/>
    <lineage>
        <taxon>Bacteria</taxon>
        <taxon>Bacillati</taxon>
        <taxon>Bacillota</taxon>
        <taxon>Bacilli</taxon>
        <taxon>Bacillales</taxon>
        <taxon>Paenibacillaceae</taxon>
        <taxon>Cohnella</taxon>
    </lineage>
</organism>
<dbReference type="EMBL" id="SSOB01000068">
    <property type="protein sequence ID" value="THF72883.1"/>
    <property type="molecule type" value="Genomic_DNA"/>
</dbReference>
<evidence type="ECO:0000256" key="2">
    <source>
        <dbReference type="ARBA" id="ARBA00023002"/>
    </source>
</evidence>
<dbReference type="PANTHER" id="PTHR43106:SF1">
    <property type="entry name" value="DEHYDROGENASE-RELATED"/>
    <property type="match status" value="1"/>
</dbReference>
<sequence>MVGAGVAGIYAALELAGQGRRTLVIDKGKKLEERRCPQEGEGSCDCEACDKYVGFGGLGLSEGKYNYTNDFGGDLERKVGSERALALMDEVDAVLCAHGADRVGIYDTSDPELSARARAAGFDTLATRTRHLGTELSRAVLGGIYGELENRIAWRFRTEVRELRPLEGGGFELTLSDGEELEADTVLIATGRSGNEWLSRQCAALGLGRGEARLDLGLRIEMRGDQLDTLLGRAFETKLRFSADGYSATTYCMNPRGRVVLKLQEGLAMPDGQNARERGDGGTGNLNFTLFVPAFFSTLDEADRRLHEVVGGINRGRNRIAAQRLADLRAGLAEEDGEFAGEGREFAREGREFAREGREFAGEGGAGLATTVAAAARTIQPTLAAEPADLRKEVPELYVRAALEFLEALEKLIGEPIDDDTIVYAIDAKLYSPGIATDERFETSVPGLYVIGDCSGTTHSLSQAAASGLHVGRLLGSR</sequence>
<dbReference type="OrthoDB" id="9762921at2"/>
<dbReference type="Proteomes" id="UP000310636">
    <property type="component" value="Unassembled WGS sequence"/>
</dbReference>
<dbReference type="InterPro" id="IPR003953">
    <property type="entry name" value="FAD-dep_OxRdtase_2_FAD-bd"/>
</dbReference>
<comment type="caution">
    <text evidence="4">The sequence shown here is derived from an EMBL/GenBank/DDBJ whole genome shotgun (WGS) entry which is preliminary data.</text>
</comment>
<feature type="domain" description="FAD-dependent oxidoreductase 2 FAD-binding" evidence="3">
    <location>
        <begin position="2"/>
        <end position="30"/>
    </location>
</feature>
<dbReference type="Gene3D" id="3.50.50.60">
    <property type="entry name" value="FAD/NAD(P)-binding domain"/>
    <property type="match status" value="3"/>
</dbReference>
<keyword evidence="2" id="KW-0560">Oxidoreductase</keyword>
<dbReference type="Pfam" id="PF00890">
    <property type="entry name" value="FAD_binding_2"/>
    <property type="match status" value="1"/>
</dbReference>
<gene>
    <name evidence="4" type="ORF">E6C55_31485</name>
</gene>
<keyword evidence="1" id="KW-0285">Flavoprotein</keyword>
<evidence type="ECO:0000313" key="5">
    <source>
        <dbReference type="Proteomes" id="UP000310636"/>
    </source>
</evidence>
<evidence type="ECO:0000256" key="1">
    <source>
        <dbReference type="ARBA" id="ARBA00022630"/>
    </source>
</evidence>
<dbReference type="GO" id="GO:0016491">
    <property type="term" value="F:oxidoreductase activity"/>
    <property type="evidence" value="ECO:0007669"/>
    <property type="project" value="UniProtKB-KW"/>
</dbReference>
<reference evidence="4 5" key="1">
    <citation type="submission" date="2019-04" db="EMBL/GenBank/DDBJ databases">
        <title>Cohnella sp. nov. isolated from preserved vegetables.</title>
        <authorList>
            <person name="Lin S.-Y."/>
            <person name="Hung M.-H."/>
            <person name="Young C.-C."/>
        </authorList>
    </citation>
    <scope>NUCLEOTIDE SEQUENCE [LARGE SCALE GENOMIC DNA]</scope>
    <source>
        <strain evidence="4 5">CC-MHH1044</strain>
    </source>
</reference>
<dbReference type="InterPro" id="IPR036188">
    <property type="entry name" value="FAD/NAD-bd_sf"/>
</dbReference>